<reference evidence="11" key="1">
    <citation type="submission" date="2021-01" db="EMBL/GenBank/DDBJ databases">
        <authorList>
            <person name="Corre E."/>
            <person name="Pelletier E."/>
            <person name="Niang G."/>
            <person name="Scheremetjew M."/>
            <person name="Finn R."/>
            <person name="Kale V."/>
            <person name="Holt S."/>
            <person name="Cochrane G."/>
            <person name="Meng A."/>
            <person name="Brown T."/>
            <person name="Cohen L."/>
        </authorList>
    </citation>
    <scope>NUCLEOTIDE SEQUENCE</scope>
    <source>
        <strain evidence="11">CCCM811</strain>
    </source>
</reference>
<dbReference type="SUPFAM" id="SSF52540">
    <property type="entry name" value="P-loop containing nucleoside triphosphate hydrolases"/>
    <property type="match status" value="1"/>
</dbReference>
<name>A0A7S3YPF4_9EUKA</name>
<comment type="similarity">
    <text evidence="6">Belongs to the DEAD box helicase family.</text>
</comment>
<evidence type="ECO:0000259" key="10">
    <source>
        <dbReference type="PROSITE" id="PS51194"/>
    </source>
</evidence>
<evidence type="ECO:0000256" key="7">
    <source>
        <dbReference type="RuleBase" id="RU365068"/>
    </source>
</evidence>
<feature type="region of interest" description="Disordered" evidence="8">
    <location>
        <begin position="430"/>
        <end position="488"/>
    </location>
</feature>
<organism evidence="11">
    <name type="scientific">Lotharella globosa</name>
    <dbReference type="NCBI Taxonomy" id="91324"/>
    <lineage>
        <taxon>Eukaryota</taxon>
        <taxon>Sar</taxon>
        <taxon>Rhizaria</taxon>
        <taxon>Cercozoa</taxon>
        <taxon>Chlorarachniophyceae</taxon>
        <taxon>Lotharella</taxon>
    </lineage>
</organism>
<evidence type="ECO:0000256" key="6">
    <source>
        <dbReference type="RuleBase" id="RU000492"/>
    </source>
</evidence>
<evidence type="ECO:0000313" key="11">
    <source>
        <dbReference type="EMBL" id="CAE0657778.1"/>
    </source>
</evidence>
<dbReference type="Pfam" id="PF00271">
    <property type="entry name" value="Helicase_C"/>
    <property type="match status" value="1"/>
</dbReference>
<keyword evidence="5 7" id="KW-0694">RNA-binding</keyword>
<dbReference type="GO" id="GO:0005524">
    <property type="term" value="F:ATP binding"/>
    <property type="evidence" value="ECO:0007669"/>
    <property type="project" value="UniProtKB-UniRule"/>
</dbReference>
<feature type="compositionally biased region" description="Basic and acidic residues" evidence="8">
    <location>
        <begin position="592"/>
        <end position="613"/>
    </location>
</feature>
<protein>
    <recommendedName>
        <fullName evidence="7">ATP-dependent RNA helicase</fullName>
        <ecNumber evidence="7">3.6.4.13</ecNumber>
    </recommendedName>
</protein>
<dbReference type="InterPro" id="IPR011545">
    <property type="entry name" value="DEAD/DEAH_box_helicase_dom"/>
</dbReference>
<dbReference type="PROSITE" id="PS51192">
    <property type="entry name" value="HELICASE_ATP_BIND_1"/>
    <property type="match status" value="1"/>
</dbReference>
<dbReference type="SMART" id="SM00487">
    <property type="entry name" value="DEXDc"/>
    <property type="match status" value="1"/>
</dbReference>
<dbReference type="CDD" id="cd18787">
    <property type="entry name" value="SF2_C_DEAD"/>
    <property type="match status" value="1"/>
</dbReference>
<feature type="compositionally biased region" description="Basic and acidic residues" evidence="8">
    <location>
        <begin position="572"/>
        <end position="582"/>
    </location>
</feature>
<accession>A0A7S3YPF4</accession>
<evidence type="ECO:0000259" key="9">
    <source>
        <dbReference type="PROSITE" id="PS51192"/>
    </source>
</evidence>
<dbReference type="Gene3D" id="3.40.50.300">
    <property type="entry name" value="P-loop containing nucleotide triphosphate hydrolases"/>
    <property type="match status" value="2"/>
</dbReference>
<proteinExistence type="inferred from homology"/>
<feature type="region of interest" description="Disordered" evidence="8">
    <location>
        <begin position="221"/>
        <end position="252"/>
    </location>
</feature>
<evidence type="ECO:0000256" key="5">
    <source>
        <dbReference type="ARBA" id="ARBA00022884"/>
    </source>
</evidence>
<dbReference type="InterPro" id="IPR025313">
    <property type="entry name" value="SPB4-like_CTE"/>
</dbReference>
<comment type="domain">
    <text evidence="7">The Q motif is unique to and characteristic of the DEAD box family of RNA helicases and controls ATP binding and hydrolysis.</text>
</comment>
<dbReference type="GO" id="GO:0016787">
    <property type="term" value="F:hydrolase activity"/>
    <property type="evidence" value="ECO:0007669"/>
    <property type="project" value="UniProtKB-KW"/>
</dbReference>
<feature type="domain" description="Helicase ATP-binding" evidence="9">
    <location>
        <begin position="38"/>
        <end position="216"/>
    </location>
</feature>
<feature type="compositionally biased region" description="Basic and acidic residues" evidence="8">
    <location>
        <begin position="628"/>
        <end position="644"/>
    </location>
</feature>
<dbReference type="InterPro" id="IPR027417">
    <property type="entry name" value="P-loop_NTPase"/>
</dbReference>
<dbReference type="Pfam" id="PF00270">
    <property type="entry name" value="DEAD"/>
    <property type="match status" value="1"/>
</dbReference>
<evidence type="ECO:0000256" key="2">
    <source>
        <dbReference type="ARBA" id="ARBA00022801"/>
    </source>
</evidence>
<dbReference type="CDD" id="cd17960">
    <property type="entry name" value="DEADc_DDX55"/>
    <property type="match status" value="1"/>
</dbReference>
<dbReference type="PROSITE" id="PS51194">
    <property type="entry name" value="HELICASE_CTER"/>
    <property type="match status" value="1"/>
</dbReference>
<sequence>MPTTRAWGDVAPALGKETLEVIGELGFEKMTPVQATTIPVFLSHKDVVVQAQTGSGKTLAFIIPCFEIMLRRTQAHKKYEVGVIIVSPTQELAQQIHEVFQLFTEKVPRLTLQLVTGASDPRAFERNYLKNGANVIVATPGRLCSMVQHVKKLDMRQLEILVLDEADRLLDMGFDRQLRAIITKLPKQRRTGLFSATQTRQVDELIKVGLRNPVTIDVQVTKRRKNNTNHKKPGSASSAEKDDAKNTNGNTTAIPEKLRNWYVVVDPREKLNFLVDFLQKHSHEKCIVFFLTCACVDYFALILPKIVQRQKKGQKGGSVPKIFQLHGRMSTKKRNKQFSAFKQSKTGALLCTDVAARGIDLPDLHWILQHDPPLDPSFFIHRIGRTSRAGRDGNAIVMFMPTEQGYVEYLKTRNVPITAMTTGYASIIPPGDPRLANSEEAPEVSAGSPSSGTTKQEKPSKTTDEDNGGPNNNKNKNQNKNKNKNAAVGYPPLVQKVHVCAKEDRAVMEAGQRAFVSFVRAYKEHELAYTMLFRALPFAQIADGYGLLFFPKMPDIKHLHIKFRNPLRQIKPNDIKFKDPKREKQRQKNLVARREKNEAEKKEREARAAEKEKNKRKQAPKRRRKRVHQEMKEEWEELQREANLMKKLKKGKMSKKDFLKAVGEEAMSDDGL</sequence>
<feature type="compositionally biased region" description="Basic and acidic residues" evidence="8">
    <location>
        <begin position="654"/>
        <end position="663"/>
    </location>
</feature>
<dbReference type="SMART" id="SM01178">
    <property type="entry name" value="DUF4217"/>
    <property type="match status" value="1"/>
</dbReference>
<evidence type="ECO:0000256" key="3">
    <source>
        <dbReference type="ARBA" id="ARBA00022806"/>
    </source>
</evidence>
<dbReference type="InterPro" id="IPR001650">
    <property type="entry name" value="Helicase_C-like"/>
</dbReference>
<dbReference type="AlphaFoldDB" id="A0A7S3YPF4"/>
<dbReference type="EC" id="3.6.4.13" evidence="7"/>
<dbReference type="GO" id="GO:0003724">
    <property type="term" value="F:RNA helicase activity"/>
    <property type="evidence" value="ECO:0007669"/>
    <property type="project" value="UniProtKB-EC"/>
</dbReference>
<gene>
    <name evidence="11" type="ORF">LGLO00237_LOCUS9347</name>
</gene>
<feature type="compositionally biased region" description="Basic and acidic residues" evidence="8">
    <location>
        <begin position="455"/>
        <end position="464"/>
    </location>
</feature>
<feature type="compositionally biased region" description="Basic residues" evidence="8">
    <location>
        <begin position="221"/>
        <end position="233"/>
    </location>
</feature>
<evidence type="ECO:0000256" key="8">
    <source>
        <dbReference type="SAM" id="MobiDB-lite"/>
    </source>
</evidence>
<comment type="catalytic activity">
    <reaction evidence="7">
        <text>ATP + H2O = ADP + phosphate + H(+)</text>
        <dbReference type="Rhea" id="RHEA:13065"/>
        <dbReference type="ChEBI" id="CHEBI:15377"/>
        <dbReference type="ChEBI" id="CHEBI:15378"/>
        <dbReference type="ChEBI" id="CHEBI:30616"/>
        <dbReference type="ChEBI" id="CHEBI:43474"/>
        <dbReference type="ChEBI" id="CHEBI:456216"/>
        <dbReference type="EC" id="3.6.4.13"/>
    </reaction>
</comment>
<dbReference type="GO" id="GO:0003723">
    <property type="term" value="F:RNA binding"/>
    <property type="evidence" value="ECO:0007669"/>
    <property type="project" value="UniProtKB-UniRule"/>
</dbReference>
<keyword evidence="3 6" id="KW-0347">Helicase</keyword>
<dbReference type="PANTHER" id="PTHR24031">
    <property type="entry name" value="RNA HELICASE"/>
    <property type="match status" value="1"/>
</dbReference>
<evidence type="ECO:0000256" key="1">
    <source>
        <dbReference type="ARBA" id="ARBA00022741"/>
    </source>
</evidence>
<dbReference type="EMBL" id="HBIV01012636">
    <property type="protein sequence ID" value="CAE0657778.1"/>
    <property type="molecule type" value="Transcribed_RNA"/>
</dbReference>
<dbReference type="InterPro" id="IPR000629">
    <property type="entry name" value="RNA-helicase_DEAD-box_CS"/>
</dbReference>
<keyword evidence="1 6" id="KW-0547">Nucleotide-binding</keyword>
<keyword evidence="2 6" id="KW-0378">Hydrolase</keyword>
<comment type="function">
    <text evidence="7">RNA helicase.</text>
</comment>
<keyword evidence="4 6" id="KW-0067">ATP-binding</keyword>
<feature type="region of interest" description="Disordered" evidence="8">
    <location>
        <begin position="572"/>
        <end position="672"/>
    </location>
</feature>
<dbReference type="Pfam" id="PF13959">
    <property type="entry name" value="CTE_SPB4"/>
    <property type="match status" value="1"/>
</dbReference>
<dbReference type="PROSITE" id="PS00039">
    <property type="entry name" value="DEAD_ATP_HELICASE"/>
    <property type="match status" value="1"/>
</dbReference>
<evidence type="ECO:0000256" key="4">
    <source>
        <dbReference type="ARBA" id="ARBA00022840"/>
    </source>
</evidence>
<dbReference type="SMART" id="SM00490">
    <property type="entry name" value="HELICc"/>
    <property type="match status" value="1"/>
</dbReference>
<feature type="domain" description="Helicase C-terminal" evidence="10">
    <location>
        <begin position="270"/>
        <end position="428"/>
    </location>
</feature>
<feature type="compositionally biased region" description="Basic residues" evidence="8">
    <location>
        <begin position="614"/>
        <end position="627"/>
    </location>
</feature>
<dbReference type="InterPro" id="IPR014001">
    <property type="entry name" value="Helicase_ATP-bd"/>
</dbReference>